<reference evidence="1 2" key="1">
    <citation type="submission" date="2016-11" db="EMBL/GenBank/DDBJ databases">
        <authorList>
            <person name="Jaros S."/>
            <person name="Januszkiewicz K."/>
            <person name="Wedrychowicz H."/>
        </authorList>
    </citation>
    <scope>NUCLEOTIDE SEQUENCE [LARGE SCALE GENOMIC DNA]</scope>
    <source>
        <strain evidence="1 2">CGMCC 1.12145</strain>
    </source>
</reference>
<dbReference type="EMBL" id="FPJE01000003">
    <property type="protein sequence ID" value="SFW24852.1"/>
    <property type="molecule type" value="Genomic_DNA"/>
</dbReference>
<dbReference type="RefSeq" id="WP_083564778.1">
    <property type="nucleotide sequence ID" value="NZ_FPJE01000003.1"/>
</dbReference>
<dbReference type="Proteomes" id="UP000182248">
    <property type="component" value="Unassembled WGS sequence"/>
</dbReference>
<keyword evidence="2" id="KW-1185">Reference proteome</keyword>
<evidence type="ECO:0000313" key="1">
    <source>
        <dbReference type="EMBL" id="SFW24852.1"/>
    </source>
</evidence>
<dbReference type="AlphaFoldDB" id="A0A1K1MNV5"/>
<dbReference type="InterPro" id="IPR036278">
    <property type="entry name" value="Sialidase_sf"/>
</dbReference>
<protein>
    <submittedName>
        <fullName evidence="1">BNR repeat-containing family member</fullName>
    </submittedName>
</protein>
<dbReference type="SUPFAM" id="SSF50939">
    <property type="entry name" value="Sialidases"/>
    <property type="match status" value="1"/>
</dbReference>
<sequence>MKRTSHVNSGTSYGKNIPVTVLALWCAMISFSQEVVRETMVGKGWAGNSVNAVIFRKNSVVSYKNMQFTGYYDEGGVLTLAMRKLKDTVWTVRKTVYKGKVSDAHNTISMAIDGDGYLHVSWDHHNTPLRYARSLRPLDLELGAEQPMTGAEEAKVTYPEFYNLPGGDLLFFYRSGSSGRGNMVVNRYDTKHKVWKPLHRNLIDGEEERSAYWQACVDDEGVIHLSWVWRETWDVASNHDLCYARSYDGGKSWEKSTGEKYGLPIREATAEYAWRVPENSGLINQTSMTSDSRGNPYIATYWNSGAVTQYQVVYLQNGTWKKQATGFRKVPFRLGGGGTKKIPLSRPQLLLAEKKGDTDLYLIFRDEERGNKVSLAGIKAGSRETWSVSDLSSSSVGQWEPSYDTQLWRDRGELHLFVQDVSQEDGEGLTEKAATDIRVLEISGF</sequence>
<gene>
    <name evidence="1" type="ORF">SAMN02927921_00689</name>
</gene>
<accession>A0A1K1MNV5</accession>
<proteinExistence type="predicted"/>
<name>A0A1K1MNV5_9FLAO</name>
<dbReference type="CDD" id="cd15482">
    <property type="entry name" value="Sialidase_non-viral"/>
    <property type="match status" value="1"/>
</dbReference>
<dbReference type="Pfam" id="PF15892">
    <property type="entry name" value="BNR_4"/>
    <property type="match status" value="1"/>
</dbReference>
<evidence type="ECO:0000313" key="2">
    <source>
        <dbReference type="Proteomes" id="UP000182248"/>
    </source>
</evidence>
<organism evidence="1 2">
    <name type="scientific">Sinomicrobium oceani</name>
    <dbReference type="NCBI Taxonomy" id="1150368"/>
    <lineage>
        <taxon>Bacteria</taxon>
        <taxon>Pseudomonadati</taxon>
        <taxon>Bacteroidota</taxon>
        <taxon>Flavobacteriia</taxon>
        <taxon>Flavobacteriales</taxon>
        <taxon>Flavobacteriaceae</taxon>
        <taxon>Sinomicrobium</taxon>
    </lineage>
</organism>
<dbReference type="STRING" id="1150368.SAMN02927921_00689"/>